<dbReference type="SUPFAM" id="SSF53756">
    <property type="entry name" value="UDP-Glycosyltransferase/glycogen phosphorylase"/>
    <property type="match status" value="1"/>
</dbReference>
<evidence type="ECO:0000313" key="2">
    <source>
        <dbReference type="EMBL" id="MDF0750457.1"/>
    </source>
</evidence>
<sequence length="218" mass="24081">MKYLGFSTPGAGQAKTAQPYHKPPGAYLHVAGSSLSKGTSAVISAWEKHPEWPPLTIVANNPLVERPLPANIELRKNLSSKDMEKLWRRTSVAIIPSEVEGYGQVLGEAMLAGAVIITTDAPPMNELVTARRGYLVPWSEERPWRLGTRYKVTADALESCLLKVLEEPRDTVEAKAREAYLWALDNHQAFAQRLSMFIKSAAPQKTPLANRENADQHG</sequence>
<comment type="caution">
    <text evidence="2">The sequence shown here is derived from an EMBL/GenBank/DDBJ whole genome shotgun (WGS) entry which is preliminary data.</text>
</comment>
<dbReference type="Proteomes" id="UP001143391">
    <property type="component" value="Unassembled WGS sequence"/>
</dbReference>
<reference evidence="2" key="1">
    <citation type="submission" date="2022-07" db="EMBL/GenBank/DDBJ databases">
        <title>Marinobacter iranensis a new bacterium isolate from a hipersaline lake in Iran.</title>
        <authorList>
            <person name="Mohammad A.M.A."/>
            <person name="Cristina S.-P."/>
            <person name="Antonio V."/>
        </authorList>
    </citation>
    <scope>NUCLEOTIDE SEQUENCE</scope>
    <source>
        <strain evidence="2">71-i</strain>
    </source>
</reference>
<dbReference type="InterPro" id="IPR001296">
    <property type="entry name" value="Glyco_trans_1"/>
</dbReference>
<dbReference type="Gene3D" id="3.40.50.2000">
    <property type="entry name" value="Glycogen Phosphorylase B"/>
    <property type="match status" value="1"/>
</dbReference>
<evidence type="ECO:0000313" key="3">
    <source>
        <dbReference type="Proteomes" id="UP001143391"/>
    </source>
</evidence>
<dbReference type="Pfam" id="PF00534">
    <property type="entry name" value="Glycos_transf_1"/>
    <property type="match status" value="1"/>
</dbReference>
<dbReference type="EMBL" id="JANCMW010000004">
    <property type="protein sequence ID" value="MDF0750457.1"/>
    <property type="molecule type" value="Genomic_DNA"/>
</dbReference>
<gene>
    <name evidence="2" type="ORF">NLU14_09455</name>
</gene>
<dbReference type="RefSeq" id="WP_275705981.1">
    <property type="nucleotide sequence ID" value="NZ_JANCMW010000004.1"/>
</dbReference>
<dbReference type="GO" id="GO:0016757">
    <property type="term" value="F:glycosyltransferase activity"/>
    <property type="evidence" value="ECO:0007669"/>
    <property type="project" value="UniProtKB-KW"/>
</dbReference>
<proteinExistence type="predicted"/>
<organism evidence="2 3">
    <name type="scientific">Marinobacter iranensis</name>
    <dbReference type="NCBI Taxonomy" id="2962607"/>
    <lineage>
        <taxon>Bacteria</taxon>
        <taxon>Pseudomonadati</taxon>
        <taxon>Pseudomonadota</taxon>
        <taxon>Gammaproteobacteria</taxon>
        <taxon>Pseudomonadales</taxon>
        <taxon>Marinobacteraceae</taxon>
        <taxon>Marinobacter</taxon>
    </lineage>
</organism>
<keyword evidence="2" id="KW-0808">Transferase</keyword>
<keyword evidence="2" id="KW-0328">Glycosyltransferase</keyword>
<evidence type="ECO:0000259" key="1">
    <source>
        <dbReference type="Pfam" id="PF00534"/>
    </source>
</evidence>
<feature type="domain" description="Glycosyl transferase family 1" evidence="1">
    <location>
        <begin position="66"/>
        <end position="137"/>
    </location>
</feature>
<protein>
    <submittedName>
        <fullName evidence="2">Glycosyltransferase</fullName>
        <ecNumber evidence="2">2.4.-.-</ecNumber>
    </submittedName>
</protein>
<dbReference type="EC" id="2.4.-.-" evidence="2"/>
<name>A0ABT5Y9U8_9GAMM</name>
<keyword evidence="3" id="KW-1185">Reference proteome</keyword>
<accession>A0ABT5Y9U8</accession>